<dbReference type="OrthoDB" id="1900789at2"/>
<evidence type="ECO:0000313" key="1">
    <source>
        <dbReference type="EMBL" id="SMC17603.1"/>
    </source>
</evidence>
<dbReference type="STRING" id="1121291.SAMN02745134_00385"/>
<sequence length="235" mass="28122">MALFTKDLYEVSDNKIYKISCMKSQRDIEIDEIKKNNHHKKVFIISGEEIYIKYLNLPRVKNDILEKLVKDELESYYRGREDIIFSYIVLNKNQKNLDLIVFYINSRKLRNIELANIYNIKGIYLIQFIYLRYINKIVSFSNYILAFMYEKNLYLIYCKNGVLRSNLFQKEFKNTELELKKNIYNFFSINNIDGKLIEKIITTGFSFKISEVIQNEISIMDIGLIEKSNLYKAIR</sequence>
<protein>
    <submittedName>
        <fullName evidence="1">Uncharacterized protein</fullName>
    </submittedName>
</protein>
<dbReference type="AlphaFoldDB" id="A0A1W1X185"/>
<gene>
    <name evidence="1" type="ORF">SAMN02745134_00385</name>
</gene>
<reference evidence="1 2" key="1">
    <citation type="submission" date="2017-04" db="EMBL/GenBank/DDBJ databases">
        <authorList>
            <person name="Afonso C.L."/>
            <person name="Miller P.J."/>
            <person name="Scott M.A."/>
            <person name="Spackman E."/>
            <person name="Goraichik I."/>
            <person name="Dimitrov K.M."/>
            <person name="Suarez D.L."/>
            <person name="Swayne D.E."/>
        </authorList>
    </citation>
    <scope>NUCLEOTIDE SEQUENCE [LARGE SCALE GENOMIC DNA]</scope>
    <source>
        <strain evidence="1 2">DSM 12555</strain>
    </source>
</reference>
<evidence type="ECO:0000313" key="2">
    <source>
        <dbReference type="Proteomes" id="UP000192468"/>
    </source>
</evidence>
<dbReference type="EMBL" id="FWXH01000002">
    <property type="protein sequence ID" value="SMC17603.1"/>
    <property type="molecule type" value="Genomic_DNA"/>
</dbReference>
<keyword evidence="2" id="KW-1185">Reference proteome</keyword>
<dbReference type="RefSeq" id="WP_084113573.1">
    <property type="nucleotide sequence ID" value="NZ_FWXH01000002.1"/>
</dbReference>
<name>A0A1W1X185_9CLOT</name>
<accession>A0A1W1X185</accession>
<dbReference type="Proteomes" id="UP000192468">
    <property type="component" value="Unassembled WGS sequence"/>
</dbReference>
<proteinExistence type="predicted"/>
<organism evidence="1 2">
    <name type="scientific">Clostridium acidisoli DSM 12555</name>
    <dbReference type="NCBI Taxonomy" id="1121291"/>
    <lineage>
        <taxon>Bacteria</taxon>
        <taxon>Bacillati</taxon>
        <taxon>Bacillota</taxon>
        <taxon>Clostridia</taxon>
        <taxon>Eubacteriales</taxon>
        <taxon>Clostridiaceae</taxon>
        <taxon>Clostridium</taxon>
    </lineage>
</organism>